<accession>A0A7R9M6Y9</accession>
<evidence type="ECO:0008006" key="5">
    <source>
        <dbReference type="Google" id="ProtNLM"/>
    </source>
</evidence>
<dbReference type="Gene3D" id="3.30.710.10">
    <property type="entry name" value="Potassium Channel Kv1.1, Chain A"/>
    <property type="match status" value="1"/>
</dbReference>
<evidence type="ECO:0000313" key="3">
    <source>
        <dbReference type="EMBL" id="CAD7654761.1"/>
    </source>
</evidence>
<dbReference type="SUPFAM" id="SSF54695">
    <property type="entry name" value="POZ domain"/>
    <property type="match status" value="1"/>
</dbReference>
<dbReference type="OrthoDB" id="6481379at2759"/>
<dbReference type="Proteomes" id="UP000728032">
    <property type="component" value="Unassembled WGS sequence"/>
</dbReference>
<sequence length="131" mass="15145">TKHSVVTQFNVYCLDSEYKTFGRVEIKVDHGQGYHDFIKFKTLTDQMDKYLPNDSYVLGTAIITKISAIVDSLSKKKEEFFASKAVLSSQSEVFQQMFTDDMKEKKTSEVIIDDIEPEVFKEFLKLIYFGT</sequence>
<dbReference type="GO" id="GO:0030163">
    <property type="term" value="P:protein catabolic process"/>
    <property type="evidence" value="ECO:0007669"/>
    <property type="project" value="UniProtKB-ARBA"/>
</dbReference>
<feature type="domain" description="MATH" evidence="2">
    <location>
        <begin position="1"/>
        <end position="62"/>
    </location>
</feature>
<keyword evidence="4" id="KW-1185">Reference proteome</keyword>
<dbReference type="EMBL" id="OC923290">
    <property type="protein sequence ID" value="CAD7654761.1"/>
    <property type="molecule type" value="Genomic_DNA"/>
</dbReference>
<dbReference type="CDD" id="cd18186">
    <property type="entry name" value="BTB_POZ_ZBTB_KLHL-like"/>
    <property type="match status" value="1"/>
</dbReference>
<feature type="domain" description="BTB" evidence="1">
    <location>
        <begin position="64"/>
        <end position="131"/>
    </location>
</feature>
<name>A0A7R9M6Y9_9ACAR</name>
<dbReference type="AlphaFoldDB" id="A0A7R9M6Y9"/>
<dbReference type="PROSITE" id="PS50097">
    <property type="entry name" value="BTB"/>
    <property type="match status" value="1"/>
</dbReference>
<reference evidence="3" key="1">
    <citation type="submission" date="2020-11" db="EMBL/GenBank/DDBJ databases">
        <authorList>
            <person name="Tran Van P."/>
        </authorList>
    </citation>
    <scope>NUCLEOTIDE SEQUENCE</scope>
</reference>
<dbReference type="InterPro" id="IPR000210">
    <property type="entry name" value="BTB/POZ_dom"/>
</dbReference>
<organism evidence="3">
    <name type="scientific">Oppiella nova</name>
    <dbReference type="NCBI Taxonomy" id="334625"/>
    <lineage>
        <taxon>Eukaryota</taxon>
        <taxon>Metazoa</taxon>
        <taxon>Ecdysozoa</taxon>
        <taxon>Arthropoda</taxon>
        <taxon>Chelicerata</taxon>
        <taxon>Arachnida</taxon>
        <taxon>Acari</taxon>
        <taxon>Acariformes</taxon>
        <taxon>Sarcoptiformes</taxon>
        <taxon>Oribatida</taxon>
        <taxon>Brachypylina</taxon>
        <taxon>Oppioidea</taxon>
        <taxon>Oppiidae</taxon>
        <taxon>Oppiella</taxon>
    </lineage>
</organism>
<feature type="non-terminal residue" evidence="3">
    <location>
        <position position="131"/>
    </location>
</feature>
<evidence type="ECO:0000259" key="1">
    <source>
        <dbReference type="PROSITE" id="PS50097"/>
    </source>
</evidence>
<gene>
    <name evidence="3" type="ORF">ONB1V03_LOCUS11406</name>
</gene>
<evidence type="ECO:0000259" key="2">
    <source>
        <dbReference type="PROSITE" id="PS50144"/>
    </source>
</evidence>
<dbReference type="InterPro" id="IPR002083">
    <property type="entry name" value="MATH/TRAF_dom"/>
</dbReference>
<dbReference type="PROSITE" id="PS50144">
    <property type="entry name" value="MATH"/>
    <property type="match status" value="1"/>
</dbReference>
<dbReference type="InterPro" id="IPR011333">
    <property type="entry name" value="SKP1/BTB/POZ_sf"/>
</dbReference>
<dbReference type="PANTHER" id="PTHR24413">
    <property type="entry name" value="SPECKLE-TYPE POZ PROTEIN"/>
    <property type="match status" value="1"/>
</dbReference>
<proteinExistence type="predicted"/>
<feature type="non-terminal residue" evidence="3">
    <location>
        <position position="1"/>
    </location>
</feature>
<dbReference type="EMBL" id="CAJPVJ010008465">
    <property type="protein sequence ID" value="CAG2171948.1"/>
    <property type="molecule type" value="Genomic_DNA"/>
</dbReference>
<evidence type="ECO:0000313" key="4">
    <source>
        <dbReference type="Proteomes" id="UP000728032"/>
    </source>
</evidence>
<dbReference type="Pfam" id="PF00651">
    <property type="entry name" value="BTB"/>
    <property type="match status" value="1"/>
</dbReference>
<protein>
    <recommendedName>
        <fullName evidence="5">BTB domain-containing protein</fullName>
    </recommendedName>
</protein>